<name>A0A1J7HS12_LUPAN</name>
<sequence length="194" mass="21889">MTEPAGQVACAMTEDHASSSQSDRDTQRTKHASNTDLDRDTWRTKHTSDTVPDRDTWSTRHASDTVLDRDINHAPDANPDRVNHTPDANPNRDNLDRDIKYALDKLAPDTNPNRNDHAPDRDKHAPDQDNHAPDQPTLSISARPHGQDKTHNVHTSRLHHKIHMGHLTPEVTWTTSNPHFTCCFSLSPILPHVE</sequence>
<feature type="compositionally biased region" description="Basic and acidic residues" evidence="1">
    <location>
        <begin position="114"/>
        <end position="132"/>
    </location>
</feature>
<proteinExistence type="predicted"/>
<evidence type="ECO:0000256" key="1">
    <source>
        <dbReference type="SAM" id="MobiDB-lite"/>
    </source>
</evidence>
<dbReference type="EMBL" id="CM007369">
    <property type="protein sequence ID" value="OIW05185.1"/>
    <property type="molecule type" value="Genomic_DNA"/>
</dbReference>
<gene>
    <name evidence="2" type="ORF">TanjilG_19816</name>
</gene>
<organism evidence="2 3">
    <name type="scientific">Lupinus angustifolius</name>
    <name type="common">Narrow-leaved blue lupine</name>
    <dbReference type="NCBI Taxonomy" id="3871"/>
    <lineage>
        <taxon>Eukaryota</taxon>
        <taxon>Viridiplantae</taxon>
        <taxon>Streptophyta</taxon>
        <taxon>Embryophyta</taxon>
        <taxon>Tracheophyta</taxon>
        <taxon>Spermatophyta</taxon>
        <taxon>Magnoliopsida</taxon>
        <taxon>eudicotyledons</taxon>
        <taxon>Gunneridae</taxon>
        <taxon>Pentapetalae</taxon>
        <taxon>rosids</taxon>
        <taxon>fabids</taxon>
        <taxon>Fabales</taxon>
        <taxon>Fabaceae</taxon>
        <taxon>Papilionoideae</taxon>
        <taxon>50 kb inversion clade</taxon>
        <taxon>genistoids sensu lato</taxon>
        <taxon>core genistoids</taxon>
        <taxon>Genisteae</taxon>
        <taxon>Lupinus</taxon>
    </lineage>
</organism>
<feature type="compositionally biased region" description="Basic and acidic residues" evidence="1">
    <location>
        <begin position="13"/>
        <end position="28"/>
    </location>
</feature>
<reference evidence="2 3" key="1">
    <citation type="journal article" date="2017" name="Plant Biotechnol. J.">
        <title>A comprehensive draft genome sequence for lupin (Lupinus angustifolius), an emerging health food: insights into plant-microbe interactions and legume evolution.</title>
        <authorList>
            <person name="Hane J.K."/>
            <person name="Ming Y."/>
            <person name="Kamphuis L.G."/>
            <person name="Nelson M.N."/>
            <person name="Garg G."/>
            <person name="Atkins C.A."/>
            <person name="Bayer P.E."/>
            <person name="Bravo A."/>
            <person name="Bringans S."/>
            <person name="Cannon S."/>
            <person name="Edwards D."/>
            <person name="Foley R."/>
            <person name="Gao L.L."/>
            <person name="Harrison M.J."/>
            <person name="Huang W."/>
            <person name="Hurgobin B."/>
            <person name="Li S."/>
            <person name="Liu C.W."/>
            <person name="McGrath A."/>
            <person name="Morahan G."/>
            <person name="Murray J."/>
            <person name="Weller J."/>
            <person name="Jian J."/>
            <person name="Singh K.B."/>
        </authorList>
    </citation>
    <scope>NUCLEOTIDE SEQUENCE [LARGE SCALE GENOMIC DNA]</scope>
    <source>
        <strain evidence="3">cv. Tanjil</strain>
        <tissue evidence="2">Whole plant</tissue>
    </source>
</reference>
<feature type="compositionally biased region" description="Basic and acidic residues" evidence="1">
    <location>
        <begin position="36"/>
        <end position="84"/>
    </location>
</feature>
<dbReference type="AlphaFoldDB" id="A0A1J7HS12"/>
<feature type="region of interest" description="Disordered" evidence="1">
    <location>
        <begin position="1"/>
        <end position="154"/>
    </location>
</feature>
<dbReference type="Gramene" id="OIW05185">
    <property type="protein sequence ID" value="OIW05185"/>
    <property type="gene ID" value="TanjilG_19816"/>
</dbReference>
<evidence type="ECO:0000313" key="2">
    <source>
        <dbReference type="EMBL" id="OIW05185.1"/>
    </source>
</evidence>
<feature type="compositionally biased region" description="Basic and acidic residues" evidence="1">
    <location>
        <begin position="93"/>
        <end position="107"/>
    </location>
</feature>
<accession>A0A1J7HS12</accession>
<protein>
    <submittedName>
        <fullName evidence="2">Uncharacterized protein</fullName>
    </submittedName>
</protein>
<dbReference type="Proteomes" id="UP000188354">
    <property type="component" value="Chromosome LG09"/>
</dbReference>
<keyword evidence="3" id="KW-1185">Reference proteome</keyword>
<evidence type="ECO:0000313" key="3">
    <source>
        <dbReference type="Proteomes" id="UP000188354"/>
    </source>
</evidence>